<dbReference type="PANTHER" id="PTHR39472">
    <property type="entry name" value="EXPRESSED PROTEIN"/>
    <property type="match status" value="1"/>
</dbReference>
<feature type="region of interest" description="Disordered" evidence="1">
    <location>
        <begin position="72"/>
        <end position="103"/>
    </location>
</feature>
<feature type="region of interest" description="Disordered" evidence="1">
    <location>
        <begin position="1"/>
        <end position="20"/>
    </location>
</feature>
<proteinExistence type="predicted"/>
<organism evidence="2 3">
    <name type="scientific">Aspergillus avenaceus</name>
    <dbReference type="NCBI Taxonomy" id="36643"/>
    <lineage>
        <taxon>Eukaryota</taxon>
        <taxon>Fungi</taxon>
        <taxon>Dikarya</taxon>
        <taxon>Ascomycota</taxon>
        <taxon>Pezizomycotina</taxon>
        <taxon>Eurotiomycetes</taxon>
        <taxon>Eurotiomycetidae</taxon>
        <taxon>Eurotiales</taxon>
        <taxon>Aspergillaceae</taxon>
        <taxon>Aspergillus</taxon>
        <taxon>Aspergillus subgen. Circumdati</taxon>
    </lineage>
</organism>
<feature type="compositionally biased region" description="Low complexity" evidence="1">
    <location>
        <begin position="86"/>
        <end position="97"/>
    </location>
</feature>
<gene>
    <name evidence="2" type="ORF">BDV25DRAFT_141317</name>
</gene>
<dbReference type="Proteomes" id="UP000325780">
    <property type="component" value="Unassembled WGS sequence"/>
</dbReference>
<dbReference type="AlphaFoldDB" id="A0A5N6TRL7"/>
<dbReference type="PANTHER" id="PTHR39472:SF1">
    <property type="entry name" value="EXPRESSED PROTEIN"/>
    <property type="match status" value="1"/>
</dbReference>
<reference evidence="2 3" key="1">
    <citation type="submission" date="2019-04" db="EMBL/GenBank/DDBJ databases">
        <title>Friends and foes A comparative genomics study of 23 Aspergillus species from section Flavi.</title>
        <authorList>
            <consortium name="DOE Joint Genome Institute"/>
            <person name="Kjaerbolling I."/>
            <person name="Vesth T."/>
            <person name="Frisvad J.C."/>
            <person name="Nybo J.L."/>
            <person name="Theobald S."/>
            <person name="Kildgaard S."/>
            <person name="Isbrandt T."/>
            <person name="Kuo A."/>
            <person name="Sato A."/>
            <person name="Lyhne E.K."/>
            <person name="Kogle M.E."/>
            <person name="Wiebenga A."/>
            <person name="Kun R.S."/>
            <person name="Lubbers R.J."/>
            <person name="Makela M.R."/>
            <person name="Barry K."/>
            <person name="Chovatia M."/>
            <person name="Clum A."/>
            <person name="Daum C."/>
            <person name="Haridas S."/>
            <person name="He G."/>
            <person name="LaButti K."/>
            <person name="Lipzen A."/>
            <person name="Mondo S."/>
            <person name="Riley R."/>
            <person name="Salamov A."/>
            <person name="Simmons B.A."/>
            <person name="Magnuson J.K."/>
            <person name="Henrissat B."/>
            <person name="Mortensen U.H."/>
            <person name="Larsen T.O."/>
            <person name="Devries R.P."/>
            <person name="Grigoriev I.V."/>
            <person name="Machida M."/>
            <person name="Baker S.E."/>
            <person name="Andersen M.R."/>
        </authorList>
    </citation>
    <scope>NUCLEOTIDE SEQUENCE [LARGE SCALE GENOMIC DNA]</scope>
    <source>
        <strain evidence="2 3">IBT 18842</strain>
    </source>
</reference>
<accession>A0A5N6TRL7</accession>
<dbReference type="EMBL" id="ML742141">
    <property type="protein sequence ID" value="KAE8148940.1"/>
    <property type="molecule type" value="Genomic_DNA"/>
</dbReference>
<keyword evidence="3" id="KW-1185">Reference proteome</keyword>
<dbReference type="OrthoDB" id="21214at2759"/>
<name>A0A5N6TRL7_ASPAV</name>
<protein>
    <submittedName>
        <fullName evidence="2">Uncharacterized protein</fullName>
    </submittedName>
</protein>
<sequence length="246" mass="28277">MTNIPRPMIPPAASHPVAQPNGVSMAEANFQSLSHKMDLKHLYDMISELSEVLKDNHEMTRNIVSNAETIMKRPVPTENANTPPQGNGVNNSNTTTTDPDREPTWERKAKTLLQAREADNRLILEYENIIGIMVEQIRTYCQENNMNYFTTERRYRDLLQRERDTHLDLRLERDELHAKNTRYAQMIRTALNLRAQEDAAYIRVVAGLQNEVRGYRNALGLEPEAPEEEYGWEILKDVSGKSPSDD</sequence>
<evidence type="ECO:0000256" key="1">
    <source>
        <dbReference type="SAM" id="MobiDB-lite"/>
    </source>
</evidence>
<evidence type="ECO:0000313" key="3">
    <source>
        <dbReference type="Proteomes" id="UP000325780"/>
    </source>
</evidence>
<evidence type="ECO:0000313" key="2">
    <source>
        <dbReference type="EMBL" id="KAE8148940.1"/>
    </source>
</evidence>